<evidence type="ECO:0000313" key="3">
    <source>
        <dbReference type="Proteomes" id="UP000051804"/>
    </source>
</evidence>
<proteinExistence type="predicted"/>
<comment type="caution">
    <text evidence="2">The sequence shown here is derived from an EMBL/GenBank/DDBJ whole genome shotgun (WGS) entry which is preliminary data.</text>
</comment>
<keyword evidence="1" id="KW-1133">Transmembrane helix</keyword>
<keyword evidence="3" id="KW-1185">Reference proteome</keyword>
<feature type="transmembrane region" description="Helical" evidence="1">
    <location>
        <begin position="17"/>
        <end position="35"/>
    </location>
</feature>
<feature type="transmembrane region" description="Helical" evidence="1">
    <location>
        <begin position="103"/>
        <end position="130"/>
    </location>
</feature>
<feature type="transmembrane region" description="Helical" evidence="1">
    <location>
        <begin position="71"/>
        <end position="91"/>
    </location>
</feature>
<dbReference type="Pfam" id="PF09515">
    <property type="entry name" value="Thia_YuaJ"/>
    <property type="match status" value="1"/>
</dbReference>
<dbReference type="GO" id="GO:0015234">
    <property type="term" value="F:thiamine transmembrane transporter activity"/>
    <property type="evidence" value="ECO:0007669"/>
    <property type="project" value="InterPro"/>
</dbReference>
<dbReference type="AlphaFoldDB" id="A0A0R1JXY5"/>
<keyword evidence="1" id="KW-0812">Transmembrane</keyword>
<sequence>MAIIAAFAMALEYLPHSINAIQVNYGLIPVTVLALRRGTKPALAAGLVWGLLDLLLRGLSDGGVLNVVQGILEYPIAFTVVGFAGLVAPAFQSALHAGHKNRAVALAWASVLIGTFIKYFCHFLAGWVYWGSYAPKGQAAWLYSLISNGSSAVGSSILAIVVVSALVLIAQHLFVPKPTQSLRQA</sequence>
<dbReference type="Gene3D" id="1.10.1760.20">
    <property type="match status" value="1"/>
</dbReference>
<organism evidence="2 3">
    <name type="scientific">Lacticaseibacillus nasuensis JCM 17158</name>
    <dbReference type="NCBI Taxonomy" id="1291734"/>
    <lineage>
        <taxon>Bacteria</taxon>
        <taxon>Bacillati</taxon>
        <taxon>Bacillota</taxon>
        <taxon>Bacilli</taxon>
        <taxon>Lactobacillales</taxon>
        <taxon>Lactobacillaceae</taxon>
        <taxon>Lacticaseibacillus</taxon>
    </lineage>
</organism>
<dbReference type="STRING" id="1291734.FD02_GL001089"/>
<reference evidence="2 3" key="1">
    <citation type="journal article" date="2015" name="Genome Announc.">
        <title>Expanding the biotechnology potential of lactobacilli through comparative genomics of 213 strains and associated genera.</title>
        <authorList>
            <person name="Sun Z."/>
            <person name="Harris H.M."/>
            <person name="McCann A."/>
            <person name="Guo C."/>
            <person name="Argimon S."/>
            <person name="Zhang W."/>
            <person name="Yang X."/>
            <person name="Jeffery I.B."/>
            <person name="Cooney J.C."/>
            <person name="Kagawa T.F."/>
            <person name="Liu W."/>
            <person name="Song Y."/>
            <person name="Salvetti E."/>
            <person name="Wrobel A."/>
            <person name="Rasinkangas P."/>
            <person name="Parkhill J."/>
            <person name="Rea M.C."/>
            <person name="O'Sullivan O."/>
            <person name="Ritari J."/>
            <person name="Douillard F.P."/>
            <person name="Paul Ross R."/>
            <person name="Yang R."/>
            <person name="Briner A.E."/>
            <person name="Felis G.E."/>
            <person name="de Vos W.M."/>
            <person name="Barrangou R."/>
            <person name="Klaenhammer T.R."/>
            <person name="Caufield P.W."/>
            <person name="Cui Y."/>
            <person name="Zhang H."/>
            <person name="O'Toole P.W."/>
        </authorList>
    </citation>
    <scope>NUCLEOTIDE SEQUENCE [LARGE SCALE GENOMIC DNA]</scope>
    <source>
        <strain evidence="2 3">JCM 17158</strain>
    </source>
</reference>
<dbReference type="GO" id="GO:0005886">
    <property type="term" value="C:plasma membrane"/>
    <property type="evidence" value="ECO:0007669"/>
    <property type="project" value="InterPro"/>
</dbReference>
<evidence type="ECO:0000256" key="1">
    <source>
        <dbReference type="SAM" id="Phobius"/>
    </source>
</evidence>
<dbReference type="EMBL" id="AZDJ01000013">
    <property type="protein sequence ID" value="KRK73233.1"/>
    <property type="molecule type" value="Genomic_DNA"/>
</dbReference>
<feature type="transmembrane region" description="Helical" evidence="1">
    <location>
        <begin position="150"/>
        <end position="175"/>
    </location>
</feature>
<dbReference type="InterPro" id="IPR012651">
    <property type="entry name" value="Thia_Transptr_ThiT"/>
</dbReference>
<keyword evidence="1" id="KW-0472">Membrane</keyword>
<accession>A0A0R1JXY5</accession>
<gene>
    <name evidence="2" type="ORF">FD02_GL001089</name>
</gene>
<protein>
    <submittedName>
        <fullName evidence="2">Proton-coupled thiamine transporter</fullName>
    </submittedName>
</protein>
<dbReference type="Proteomes" id="UP000051804">
    <property type="component" value="Unassembled WGS sequence"/>
</dbReference>
<dbReference type="PATRIC" id="fig|1291734.4.peg.1119"/>
<evidence type="ECO:0000313" key="2">
    <source>
        <dbReference type="EMBL" id="KRK73233.1"/>
    </source>
</evidence>
<dbReference type="NCBIfam" id="TIGR02357">
    <property type="entry name" value="ECF_ThiT_YuaJ"/>
    <property type="match status" value="1"/>
</dbReference>
<name>A0A0R1JXY5_9LACO</name>